<evidence type="ECO:0000256" key="1">
    <source>
        <dbReference type="SAM" id="MobiDB-lite"/>
    </source>
</evidence>
<keyword evidence="2" id="KW-0472">Membrane</keyword>
<dbReference type="Proteomes" id="UP000316298">
    <property type="component" value="Unassembled WGS sequence"/>
</dbReference>
<reference evidence="3 4" key="1">
    <citation type="submission" date="2019-06" db="EMBL/GenBank/DDBJ databases">
        <title>Sequencing the genomes of 1000 actinobacteria strains.</title>
        <authorList>
            <person name="Klenk H.-P."/>
        </authorList>
    </citation>
    <scope>NUCLEOTIDE SEQUENCE [LARGE SCALE GENOMIC DNA]</scope>
    <source>
        <strain evidence="3 4">DSM 17305</strain>
    </source>
</reference>
<dbReference type="AlphaFoldDB" id="A0A542DSM9"/>
<keyword evidence="4" id="KW-1185">Reference proteome</keyword>
<organism evidence="3 4">
    <name type="scientific">Kribbella jejuensis</name>
    <dbReference type="NCBI Taxonomy" id="236068"/>
    <lineage>
        <taxon>Bacteria</taxon>
        <taxon>Bacillati</taxon>
        <taxon>Actinomycetota</taxon>
        <taxon>Actinomycetes</taxon>
        <taxon>Propionibacteriales</taxon>
        <taxon>Kribbellaceae</taxon>
        <taxon>Kribbella</taxon>
    </lineage>
</organism>
<feature type="region of interest" description="Disordered" evidence="1">
    <location>
        <begin position="1"/>
        <end position="46"/>
    </location>
</feature>
<comment type="caution">
    <text evidence="3">The sequence shown here is derived from an EMBL/GenBank/DDBJ whole genome shotgun (WGS) entry which is preliminary data.</text>
</comment>
<evidence type="ECO:0000256" key="2">
    <source>
        <dbReference type="SAM" id="Phobius"/>
    </source>
</evidence>
<keyword evidence="2" id="KW-0812">Transmembrane</keyword>
<accession>A0A542DSM9</accession>
<sequence length="83" mass="8667">MPEEEQAVPPESHPPALPDGRIPTYGGHPVDRPPPLGWGPDLSRFDELLHPKPPAESPLLVVALIVLGGVALSVLVAVLSTGV</sequence>
<protein>
    <submittedName>
        <fullName evidence="3">Uncharacterized protein</fullName>
    </submittedName>
</protein>
<dbReference type="RefSeq" id="WP_141860149.1">
    <property type="nucleotide sequence ID" value="NZ_BAAAKA010000009.1"/>
</dbReference>
<evidence type="ECO:0000313" key="3">
    <source>
        <dbReference type="EMBL" id="TQJ06102.1"/>
    </source>
</evidence>
<keyword evidence="2" id="KW-1133">Transmembrane helix</keyword>
<feature type="transmembrane region" description="Helical" evidence="2">
    <location>
        <begin position="59"/>
        <end position="79"/>
    </location>
</feature>
<dbReference type="EMBL" id="VFMM01000003">
    <property type="protein sequence ID" value="TQJ06102.1"/>
    <property type="molecule type" value="Genomic_DNA"/>
</dbReference>
<proteinExistence type="predicted"/>
<gene>
    <name evidence="3" type="ORF">FB475_5755</name>
</gene>
<dbReference type="OrthoDB" id="3831430at2"/>
<name>A0A542DSM9_9ACTN</name>
<evidence type="ECO:0000313" key="4">
    <source>
        <dbReference type="Proteomes" id="UP000316298"/>
    </source>
</evidence>